<dbReference type="Proteomes" id="UP000825890">
    <property type="component" value="Unassembled WGS sequence"/>
</dbReference>
<comment type="caution">
    <text evidence="3">The sequence shown here is derived from an EMBL/GenBank/DDBJ whole genome shotgun (WGS) entry which is preliminary data.</text>
</comment>
<feature type="region of interest" description="Disordered" evidence="1">
    <location>
        <begin position="1"/>
        <end position="34"/>
    </location>
</feature>
<feature type="compositionally biased region" description="Low complexity" evidence="1">
    <location>
        <begin position="1"/>
        <end position="15"/>
    </location>
</feature>
<feature type="transmembrane region" description="Helical" evidence="2">
    <location>
        <begin position="212"/>
        <end position="232"/>
    </location>
</feature>
<feature type="transmembrane region" description="Helical" evidence="2">
    <location>
        <begin position="142"/>
        <end position="162"/>
    </location>
</feature>
<gene>
    <name evidence="3" type="ORF">CKM354_000098600</name>
</gene>
<reference evidence="3 4" key="1">
    <citation type="submission" date="2021-01" db="EMBL/GenBank/DDBJ databases">
        <title>Cercospora kikuchii MAFF 305040 whole genome shotgun sequence.</title>
        <authorList>
            <person name="Kashiwa T."/>
            <person name="Suzuki T."/>
        </authorList>
    </citation>
    <scope>NUCLEOTIDE SEQUENCE [LARGE SCALE GENOMIC DNA]</scope>
    <source>
        <strain evidence="3 4">MAFF 305040</strain>
    </source>
</reference>
<dbReference type="InterPro" id="IPR018750">
    <property type="entry name" value="DUF2306_membrane"/>
</dbReference>
<keyword evidence="2" id="KW-0472">Membrane</keyword>
<evidence type="ECO:0000313" key="4">
    <source>
        <dbReference type="Proteomes" id="UP000825890"/>
    </source>
</evidence>
<name>A0A9P3C6F1_9PEZI</name>
<evidence type="ECO:0000313" key="3">
    <source>
        <dbReference type="EMBL" id="GIZ37542.1"/>
    </source>
</evidence>
<protein>
    <recommendedName>
        <fullName evidence="5">DUF2306 domain-containing protein</fullName>
    </recommendedName>
</protein>
<proteinExistence type="predicted"/>
<sequence length="344" mass="38796">MATLESGSKASSSSGVDGLQNTSTPVTGEKGSTEGYVGGHTRRYRAVYNGFFGFYRSYNFPLWVIFGGGMLGFSLSRLQHFDYDGTFKNDFALVVGQWYYFQSGRERIGMIIHLGAILPAGILVVLQFVPKIREKLLIFHRINGYLVILLGLLSSLATLAVIPHKQGGGARISTQTAEAFLVIITTVSVVLAWWNIRRKRVDQHRAWMLRTWFYMGTIITSRITEFIASPIITRIGGWYGVWTCDEIDFLYSQMGMPFPNSEYPTCVMPDGSINRDLYVAVKAVHSLEHPEQFGTSHTQPFGAMLWLSIVIHIIGVEFYLSMTQKETERLREVSHRKRVEAGLE</sequence>
<evidence type="ECO:0000256" key="2">
    <source>
        <dbReference type="SAM" id="Phobius"/>
    </source>
</evidence>
<feature type="transmembrane region" description="Helical" evidence="2">
    <location>
        <begin position="108"/>
        <end position="130"/>
    </location>
</feature>
<dbReference type="RefSeq" id="XP_044652029.1">
    <property type="nucleotide sequence ID" value="XM_044796094.1"/>
</dbReference>
<keyword evidence="4" id="KW-1185">Reference proteome</keyword>
<evidence type="ECO:0000256" key="1">
    <source>
        <dbReference type="SAM" id="MobiDB-lite"/>
    </source>
</evidence>
<feature type="transmembrane region" description="Helical" evidence="2">
    <location>
        <begin position="177"/>
        <end position="196"/>
    </location>
</feature>
<organism evidence="3 4">
    <name type="scientific">Cercospora kikuchii</name>
    <dbReference type="NCBI Taxonomy" id="84275"/>
    <lineage>
        <taxon>Eukaryota</taxon>
        <taxon>Fungi</taxon>
        <taxon>Dikarya</taxon>
        <taxon>Ascomycota</taxon>
        <taxon>Pezizomycotina</taxon>
        <taxon>Dothideomycetes</taxon>
        <taxon>Dothideomycetidae</taxon>
        <taxon>Mycosphaerellales</taxon>
        <taxon>Mycosphaerellaceae</taxon>
        <taxon>Cercospora</taxon>
    </lineage>
</organism>
<dbReference type="GeneID" id="68286561"/>
<dbReference type="AlphaFoldDB" id="A0A9P3C6F1"/>
<keyword evidence="2" id="KW-1133">Transmembrane helix</keyword>
<evidence type="ECO:0008006" key="5">
    <source>
        <dbReference type="Google" id="ProtNLM"/>
    </source>
</evidence>
<dbReference type="OrthoDB" id="193478at2759"/>
<feature type="transmembrane region" description="Helical" evidence="2">
    <location>
        <begin position="60"/>
        <end position="78"/>
    </location>
</feature>
<accession>A0A9P3C6F1</accession>
<feature type="transmembrane region" description="Helical" evidence="2">
    <location>
        <begin position="303"/>
        <end position="322"/>
    </location>
</feature>
<dbReference type="EMBL" id="BOLY01000001">
    <property type="protein sequence ID" value="GIZ37542.1"/>
    <property type="molecule type" value="Genomic_DNA"/>
</dbReference>
<dbReference type="Pfam" id="PF10067">
    <property type="entry name" value="DUF2306"/>
    <property type="match status" value="1"/>
</dbReference>
<keyword evidence="2" id="KW-0812">Transmembrane</keyword>